<reference evidence="3" key="1">
    <citation type="thesis" date="2021" institute="BYU ScholarsArchive" country="Provo, UT, USA">
        <title>Applications of and Algorithms for Genome Assembly and Genomic Analyses with an Emphasis on Marine Teleosts.</title>
        <authorList>
            <person name="Pickett B.D."/>
        </authorList>
    </citation>
    <scope>NUCLEOTIDE SEQUENCE</scope>
    <source>
        <strain evidence="3">HI-2016</strain>
    </source>
</reference>
<dbReference type="GO" id="GO:0045162">
    <property type="term" value="P:clustering of voltage-gated sodium channels"/>
    <property type="evidence" value="ECO:0007669"/>
    <property type="project" value="InterPro"/>
</dbReference>
<dbReference type="PANTHER" id="PTHR35970:SF1">
    <property type="entry name" value="SODIUM CHANNEL AND CLATHRIN LINKER 1"/>
    <property type="match status" value="1"/>
</dbReference>
<gene>
    <name evidence="3" type="ORF">JZ751_016480</name>
</gene>
<dbReference type="GO" id="GO:0060271">
    <property type="term" value="P:cilium assembly"/>
    <property type="evidence" value="ECO:0007669"/>
    <property type="project" value="TreeGrafter"/>
</dbReference>
<feature type="region of interest" description="Disordered" evidence="2">
    <location>
        <begin position="530"/>
        <end position="553"/>
    </location>
</feature>
<feature type="coiled-coil region" evidence="1">
    <location>
        <begin position="178"/>
        <end position="434"/>
    </location>
</feature>
<evidence type="ECO:0000313" key="4">
    <source>
        <dbReference type="Proteomes" id="UP000824540"/>
    </source>
</evidence>
<feature type="region of interest" description="Disordered" evidence="2">
    <location>
        <begin position="25"/>
        <end position="44"/>
    </location>
</feature>
<feature type="compositionally biased region" description="Polar residues" evidence="2">
    <location>
        <begin position="658"/>
        <end position="673"/>
    </location>
</feature>
<dbReference type="Proteomes" id="UP000824540">
    <property type="component" value="Unassembled WGS sequence"/>
</dbReference>
<proteinExistence type="predicted"/>
<evidence type="ECO:0000256" key="2">
    <source>
        <dbReference type="SAM" id="MobiDB-lite"/>
    </source>
</evidence>
<keyword evidence="1" id="KW-0175">Coiled coil</keyword>
<comment type="caution">
    <text evidence="3">The sequence shown here is derived from an EMBL/GenBank/DDBJ whole genome shotgun (WGS) entry which is preliminary data.</text>
</comment>
<dbReference type="InterPro" id="IPR038911">
    <property type="entry name" value="SCLT1"/>
</dbReference>
<evidence type="ECO:0008006" key="5">
    <source>
        <dbReference type="Google" id="ProtNLM"/>
    </source>
</evidence>
<dbReference type="GO" id="GO:0005814">
    <property type="term" value="C:centriole"/>
    <property type="evidence" value="ECO:0007669"/>
    <property type="project" value="TreeGrafter"/>
</dbReference>
<feature type="region of interest" description="Disordered" evidence="2">
    <location>
        <begin position="658"/>
        <end position="687"/>
    </location>
</feature>
<feature type="compositionally biased region" description="Basic residues" evidence="2">
    <location>
        <begin position="532"/>
        <end position="541"/>
    </location>
</feature>
<accession>A0A8T2P1E0</accession>
<evidence type="ECO:0000313" key="3">
    <source>
        <dbReference type="EMBL" id="KAG9342477.1"/>
    </source>
</evidence>
<sequence length="687" mass="80554">MATETEFLRDEVQRLKSVLRQYQNGHEPQLTPSAMGDPARATDSPALWLSDKSVMTPLVAEYDRHNEDMKERLQRYQVQMMELKVKLEEVVRENERLHSELRESVERQLHSLPIVPSADGDTLTDEGVMRNLQEQIQLANQEKDRAMEMWRSSADELFRVQQIHQKTVSDTQVYMTERQQLKNQLTNFQQASQQLQAANHTLESTNQEFLKTVTEQSAEMEELRTQLRQAKMDLRTATAKVEEMTRLMQNVQDQMQRREEDAVEAQGREEASDRRLHQLQSALAQLDSRLKVATQETEKVRREQATWERQVGELQSRCASLEEDKYEAMSKVRDSIQAAEEASLQKEQALLREKQKSEELEKLKEAIKQLIQDAAVRTRKEVENVRKQCNIQIQRMAEELSALQLECADKESQIERTFRERRAVEEELEKVYKEGRVGEPEYSKIDSLHQRCLTAERMKDELHITLQTTQNRMKKLEMDYEEELSRCQEEVRRLQGALAGARDDCGSVSEERLRLQQESQQLRREMEELRKASQHAQKKAKQQVSSMEHEFSLKEQGLEARVRELEEGSRNSTVELNRLLTAQQKTTKRWKEEARKLAEAFELKLGSLKAELVRQKQRSQELEVQLETDHEKIVEYERQMAEYQEKNNRLQRRLTQAEQRASTASQQLSIMTSQRRKAASMLDLETL</sequence>
<dbReference type="EMBL" id="JAFBMS010000028">
    <property type="protein sequence ID" value="KAG9342477.1"/>
    <property type="molecule type" value="Genomic_DNA"/>
</dbReference>
<dbReference type="OrthoDB" id="551053at2759"/>
<feature type="coiled-coil region" evidence="1">
    <location>
        <begin position="59"/>
        <end position="149"/>
    </location>
</feature>
<keyword evidence="4" id="KW-1185">Reference proteome</keyword>
<name>A0A8T2P1E0_9TELE</name>
<protein>
    <recommendedName>
        <fullName evidence="5">Sodium channel and clathrin linker 1</fullName>
    </recommendedName>
</protein>
<dbReference type="PANTHER" id="PTHR35970">
    <property type="entry name" value="SODIUM CHANNEL AND CLATHRIN LINKER 1"/>
    <property type="match status" value="1"/>
</dbReference>
<dbReference type="AlphaFoldDB" id="A0A8T2P1E0"/>
<organism evidence="3 4">
    <name type="scientific">Albula glossodonta</name>
    <name type="common">roundjaw bonefish</name>
    <dbReference type="NCBI Taxonomy" id="121402"/>
    <lineage>
        <taxon>Eukaryota</taxon>
        <taxon>Metazoa</taxon>
        <taxon>Chordata</taxon>
        <taxon>Craniata</taxon>
        <taxon>Vertebrata</taxon>
        <taxon>Euteleostomi</taxon>
        <taxon>Actinopterygii</taxon>
        <taxon>Neopterygii</taxon>
        <taxon>Teleostei</taxon>
        <taxon>Albuliformes</taxon>
        <taxon>Albulidae</taxon>
        <taxon>Albula</taxon>
    </lineage>
</organism>
<evidence type="ECO:0000256" key="1">
    <source>
        <dbReference type="SAM" id="Coils"/>
    </source>
</evidence>